<proteinExistence type="predicted"/>
<name>A0A6C0EUE0_9ZZZZ</name>
<reference evidence="1" key="1">
    <citation type="journal article" date="2020" name="Nature">
        <title>Giant virus diversity and host interactions through global metagenomics.</title>
        <authorList>
            <person name="Schulz F."/>
            <person name="Roux S."/>
            <person name="Paez-Espino D."/>
            <person name="Jungbluth S."/>
            <person name="Walsh D.A."/>
            <person name="Denef V.J."/>
            <person name="McMahon K.D."/>
            <person name="Konstantinidis K.T."/>
            <person name="Eloe-Fadrosh E.A."/>
            <person name="Kyrpides N.C."/>
            <person name="Woyke T."/>
        </authorList>
    </citation>
    <scope>NUCLEOTIDE SEQUENCE</scope>
    <source>
        <strain evidence="1">GVMAG-M-3300009155-48</strain>
    </source>
</reference>
<organism evidence="1">
    <name type="scientific">viral metagenome</name>
    <dbReference type="NCBI Taxonomy" id="1070528"/>
    <lineage>
        <taxon>unclassified sequences</taxon>
        <taxon>metagenomes</taxon>
        <taxon>organismal metagenomes</taxon>
    </lineage>
</organism>
<evidence type="ECO:0000313" key="1">
    <source>
        <dbReference type="EMBL" id="QHT31840.1"/>
    </source>
</evidence>
<accession>A0A6C0EUE0</accession>
<dbReference type="EMBL" id="MN738925">
    <property type="protein sequence ID" value="QHT31840.1"/>
    <property type="molecule type" value="Genomic_DNA"/>
</dbReference>
<dbReference type="AlphaFoldDB" id="A0A6C0EUE0"/>
<protein>
    <submittedName>
        <fullName evidence="1">Uncharacterized protein</fullName>
    </submittedName>
</protein>
<sequence>MKSKIKKTRFNENVKIRFIHPLKDFKYILWWNYFDYIIFKNSASTEIMLAMEEHNCDNSSDAMRILYQPSYNQNCIII</sequence>